<name>X6N5H4_RETFI</name>
<evidence type="ECO:0000313" key="2">
    <source>
        <dbReference type="EMBL" id="ETO20989.1"/>
    </source>
</evidence>
<proteinExistence type="predicted"/>
<dbReference type="AlphaFoldDB" id="X6N5H4"/>
<evidence type="ECO:0000313" key="3">
    <source>
        <dbReference type="Proteomes" id="UP000023152"/>
    </source>
</evidence>
<evidence type="ECO:0000256" key="1">
    <source>
        <dbReference type="SAM" id="MobiDB-lite"/>
    </source>
</evidence>
<accession>X6N5H4</accession>
<dbReference type="Proteomes" id="UP000023152">
    <property type="component" value="Unassembled WGS sequence"/>
</dbReference>
<keyword evidence="3" id="KW-1185">Reference proteome</keyword>
<dbReference type="EMBL" id="ASPP01012040">
    <property type="protein sequence ID" value="ETO20989.1"/>
    <property type="molecule type" value="Genomic_DNA"/>
</dbReference>
<feature type="region of interest" description="Disordered" evidence="1">
    <location>
        <begin position="159"/>
        <end position="182"/>
    </location>
</feature>
<sequence length="386" mass="47121">MLGLKFEEVCNKTLDDFEGTDTEKKVQLDFYQQRQMVLLQEVHFFLYKNMPYKSFNLILLTMTSVVFFSKILNKNDTKTEKRGDSVEEMMSKEEEKIQKSIFEQEHETRRLALKIGGYSKNSETKEAEKLETELQCRQLHNMRTMDRTRQLEEYLKQEQETKMTESTKLQNENKQKWKETEMEQKVQRQKLMQKRAQDMWDKAEEMYQSGQQLNHQRNQTVEQIEHRYHQELQRHHHKVEELVLHTQQTQNVRKQKHSHNHQQFRELLADQEQYKHHALSEKQKLEQAKIQKFEVEKMKRYLAKRQAKKESMKSIYFPTELQQERLSRMEADQNRAEKNRRLTLARRMEEGKLKVELFKNFFWLLSQNLETMKSLFYFVYLLSLLF</sequence>
<protein>
    <submittedName>
        <fullName evidence="2">Uncharacterized protein</fullName>
    </submittedName>
</protein>
<comment type="caution">
    <text evidence="2">The sequence shown here is derived from an EMBL/GenBank/DDBJ whole genome shotgun (WGS) entry which is preliminary data.</text>
</comment>
<reference evidence="2 3" key="1">
    <citation type="journal article" date="2013" name="Curr. Biol.">
        <title>The Genome of the Foraminiferan Reticulomyxa filosa.</title>
        <authorList>
            <person name="Glockner G."/>
            <person name="Hulsmann N."/>
            <person name="Schleicher M."/>
            <person name="Noegel A.A."/>
            <person name="Eichinger L."/>
            <person name="Gallinger C."/>
            <person name="Pawlowski J."/>
            <person name="Sierra R."/>
            <person name="Euteneuer U."/>
            <person name="Pillet L."/>
            <person name="Moustafa A."/>
            <person name="Platzer M."/>
            <person name="Groth M."/>
            <person name="Szafranski K."/>
            <person name="Schliwa M."/>
        </authorList>
    </citation>
    <scope>NUCLEOTIDE SEQUENCE [LARGE SCALE GENOMIC DNA]</scope>
</reference>
<gene>
    <name evidence="2" type="ORF">RFI_16214</name>
</gene>
<organism evidence="2 3">
    <name type="scientific">Reticulomyxa filosa</name>
    <dbReference type="NCBI Taxonomy" id="46433"/>
    <lineage>
        <taxon>Eukaryota</taxon>
        <taxon>Sar</taxon>
        <taxon>Rhizaria</taxon>
        <taxon>Retaria</taxon>
        <taxon>Foraminifera</taxon>
        <taxon>Monothalamids</taxon>
        <taxon>Reticulomyxidae</taxon>
        <taxon>Reticulomyxa</taxon>
    </lineage>
</organism>